<comment type="caution">
    <text evidence="1">The sequence shown here is derived from an EMBL/GenBank/DDBJ whole genome shotgun (WGS) entry which is preliminary data.</text>
</comment>
<dbReference type="Pfam" id="PF07173">
    <property type="entry name" value="GRDP-like"/>
    <property type="match status" value="1"/>
</dbReference>
<reference evidence="1 2" key="1">
    <citation type="journal article" date="2020" name="Mol. Biol. Evol.">
        <title>Distinct Expression and Methylation Patterns for Genes with Different Fates following a Single Whole-Genome Duplication in Flowering Plants.</title>
        <authorList>
            <person name="Shi T."/>
            <person name="Rahmani R.S."/>
            <person name="Gugger P.F."/>
            <person name="Wang M."/>
            <person name="Li H."/>
            <person name="Zhang Y."/>
            <person name="Li Z."/>
            <person name="Wang Q."/>
            <person name="Van de Peer Y."/>
            <person name="Marchal K."/>
            <person name="Chen J."/>
        </authorList>
    </citation>
    <scope>NUCLEOTIDE SEQUENCE [LARGE SCALE GENOMIC DNA]</scope>
    <source>
        <tissue evidence="1">Leaf</tissue>
    </source>
</reference>
<dbReference type="EMBL" id="DUZY01000005">
    <property type="protein sequence ID" value="DAD40855.1"/>
    <property type="molecule type" value="Genomic_DNA"/>
</dbReference>
<accession>A0A822ZBM8</accession>
<name>A0A822ZBM8_NELNU</name>
<dbReference type="AlphaFoldDB" id="A0A822ZBM8"/>
<organism evidence="1 2">
    <name type="scientific">Nelumbo nucifera</name>
    <name type="common">Sacred lotus</name>
    <dbReference type="NCBI Taxonomy" id="4432"/>
    <lineage>
        <taxon>Eukaryota</taxon>
        <taxon>Viridiplantae</taxon>
        <taxon>Streptophyta</taxon>
        <taxon>Embryophyta</taxon>
        <taxon>Tracheophyta</taxon>
        <taxon>Spermatophyta</taxon>
        <taxon>Magnoliopsida</taxon>
        <taxon>Proteales</taxon>
        <taxon>Nelumbonaceae</taxon>
        <taxon>Nelumbo</taxon>
    </lineage>
</organism>
<dbReference type="PANTHER" id="PTHR34365">
    <property type="entry name" value="ENOLASE (DUF1399)"/>
    <property type="match status" value="1"/>
</dbReference>
<dbReference type="InterPro" id="IPR009836">
    <property type="entry name" value="GRDP-like"/>
</dbReference>
<evidence type="ECO:0000313" key="1">
    <source>
        <dbReference type="EMBL" id="DAD40855.1"/>
    </source>
</evidence>
<proteinExistence type="predicted"/>
<protein>
    <recommendedName>
        <fullName evidence="3">Glycine-rich domain-containing protein 1-like</fullName>
    </recommendedName>
</protein>
<evidence type="ECO:0008006" key="3">
    <source>
        <dbReference type="Google" id="ProtNLM"/>
    </source>
</evidence>
<dbReference type="PANTHER" id="PTHR34365:SF7">
    <property type="entry name" value="GLYCINE-RICH DOMAIN-CONTAINING PROTEIN 1"/>
    <property type="match status" value="1"/>
</dbReference>
<keyword evidence="2" id="KW-1185">Reference proteome</keyword>
<evidence type="ECO:0000313" key="2">
    <source>
        <dbReference type="Proteomes" id="UP000607653"/>
    </source>
</evidence>
<sequence length="363" mass="42318">MEKEQELEWLEAQKIVISEDLIAAAKQQLQFLAMVDRNRCLYDGPVLYYAIYRYKACWLPLLAKQDESWISEGPLVVPLDCEWIWHCHRLNPVQYKADCEEFYGRILDNHNVVSTIQGASTKKTEEIWNRLYPEEPYKLDLSISLSKNIDEKFPEALRCTKYDLVSAVKRQSPFFYQVARPSMNDNLFLECAVARYKGFLHLIKRNRERSIKRFCVPTYDIDLIWHSHQLHPVSYCKDMMEALGKVLEHDDTDSDRTKGKKLDIGFSGTTKQWENTFGSRYWRAGAMHRGTAPSPVTVIPFTSNLVDKKVVSPNEHQKMTELPKTKFVEVSLKLSELFLQLPFSVCSFGSWYMFSVAFEHLTT</sequence>
<dbReference type="Proteomes" id="UP000607653">
    <property type="component" value="Unassembled WGS sequence"/>
</dbReference>
<gene>
    <name evidence="1" type="ORF">HUJ06_015178</name>
</gene>